<dbReference type="AlphaFoldDB" id="A0A7K0C4Q4"/>
<proteinExistence type="predicted"/>
<dbReference type="PANTHER" id="PTHR30087">
    <property type="entry name" value="INNER MEMBRANE PROTEIN"/>
    <property type="match status" value="1"/>
</dbReference>
<dbReference type="Pfam" id="PF04463">
    <property type="entry name" value="2-thiour_desulf"/>
    <property type="match status" value="1"/>
</dbReference>
<dbReference type="InterPro" id="IPR007553">
    <property type="entry name" value="2-thiour_desulf"/>
</dbReference>
<evidence type="ECO:0000313" key="2">
    <source>
        <dbReference type="Proteomes" id="UP000487268"/>
    </source>
</evidence>
<name>A0A7K0C4Q4_9ACTN</name>
<gene>
    <name evidence="1" type="ORF">ACRB68_65220</name>
</gene>
<evidence type="ECO:0008006" key="3">
    <source>
        <dbReference type="Google" id="ProtNLM"/>
    </source>
</evidence>
<evidence type="ECO:0000313" key="1">
    <source>
        <dbReference type="EMBL" id="MQY08415.1"/>
    </source>
</evidence>
<reference evidence="1 2" key="1">
    <citation type="submission" date="2019-10" db="EMBL/GenBank/DDBJ databases">
        <title>Actinomadura rubteroloni sp. nov. and Actinomadura macrotermitis sp. nov., isolated from the gut of fungus growing-termite Macrotermes natalensis.</title>
        <authorList>
            <person name="Benndorf R."/>
            <person name="Martin K."/>
            <person name="Kuefner M."/>
            <person name="De Beer W."/>
            <person name="Kaster A.-K."/>
            <person name="Vollmers J."/>
            <person name="Poulsen M."/>
            <person name="Beemelmanns C."/>
        </authorList>
    </citation>
    <scope>NUCLEOTIDE SEQUENCE [LARGE SCALE GENOMIC DNA]</scope>
    <source>
        <strain evidence="1 2">RB68</strain>
    </source>
</reference>
<dbReference type="Proteomes" id="UP000487268">
    <property type="component" value="Unassembled WGS sequence"/>
</dbReference>
<dbReference type="EMBL" id="WEGH01000004">
    <property type="protein sequence ID" value="MQY08415.1"/>
    <property type="molecule type" value="Genomic_DNA"/>
</dbReference>
<accession>A0A7K0C4Q4</accession>
<dbReference type="PANTHER" id="PTHR30087:SF1">
    <property type="entry name" value="HYPOTHETICAL CYTOSOLIC PROTEIN"/>
    <property type="match status" value="1"/>
</dbReference>
<organism evidence="1 2">
    <name type="scientific">Actinomadura macrotermitis</name>
    <dbReference type="NCBI Taxonomy" id="2585200"/>
    <lineage>
        <taxon>Bacteria</taxon>
        <taxon>Bacillati</taxon>
        <taxon>Actinomycetota</taxon>
        <taxon>Actinomycetes</taxon>
        <taxon>Streptosporangiales</taxon>
        <taxon>Thermomonosporaceae</taxon>
        <taxon>Actinomadura</taxon>
    </lineage>
</organism>
<sequence>MRYDGAGKPVRDALFEGWRAEGRLVPFCPEVAGGLPVPRPPAEIVGGGGAEVLDGTARVVTDTGADVTGAFLRGARLALDTARRAGARVAILKEGSPSCGSHRVHDGTFSGRKVAGDGVTAALLEREGIRVFSEDELPAVAAFLSS</sequence>
<comment type="caution">
    <text evidence="1">The sequence shown here is derived from an EMBL/GenBank/DDBJ whole genome shotgun (WGS) entry which is preliminary data.</text>
</comment>
<protein>
    <recommendedName>
        <fullName evidence="3">DUF523 domain-containing protein</fullName>
    </recommendedName>
</protein>
<keyword evidence="2" id="KW-1185">Reference proteome</keyword>